<dbReference type="EMBL" id="VCAU01000105">
    <property type="protein sequence ID" value="KAF9885054.1"/>
    <property type="molecule type" value="Genomic_DNA"/>
</dbReference>
<proteinExistence type="predicted"/>
<name>A0AAD4CEM5_ASPNN</name>
<reference evidence="1" key="2">
    <citation type="submission" date="2020-02" db="EMBL/GenBank/DDBJ databases">
        <authorList>
            <person name="Gilchrist C.L.M."/>
            <person name="Chooi Y.-H."/>
        </authorList>
    </citation>
    <scope>NUCLEOTIDE SEQUENCE</scope>
    <source>
        <strain evidence="1">MST-FP2251</strain>
    </source>
</reference>
<comment type="caution">
    <text evidence="1">The sequence shown here is derived from an EMBL/GenBank/DDBJ whole genome shotgun (WGS) entry which is preliminary data.</text>
</comment>
<sequence length="187" mass="20427">MSDYNGSSAGVQSPVAGIWHILKAPRFCSENYTRVLIADPDSQPLSSTSLISDAVIRGPLRNATLDREEKSIDMVRMFSVLALALLAMTPAEAARVHQPGNHHQASPMKRAAVESGFQGRFATGGPHSVQGRQVTTSPKIKNQAKWVRVGKKHDLTIGLERPYEALFGHVGVNKHNYRNVTYGSLKV</sequence>
<accession>A0AAD4CEM5</accession>
<evidence type="ECO:0000313" key="1">
    <source>
        <dbReference type="EMBL" id="KAF9885054.1"/>
    </source>
</evidence>
<dbReference type="AlphaFoldDB" id="A0AAD4CEM5"/>
<keyword evidence="2" id="KW-1185">Reference proteome</keyword>
<evidence type="ECO:0000313" key="2">
    <source>
        <dbReference type="Proteomes" id="UP001194746"/>
    </source>
</evidence>
<reference evidence="1" key="1">
    <citation type="journal article" date="2019" name="Beilstein J. Org. Chem.">
        <title>Nanangenines: drimane sesquiterpenoids as the dominant metabolite cohort of a novel Australian fungus, Aspergillus nanangensis.</title>
        <authorList>
            <person name="Lacey H.J."/>
            <person name="Gilchrist C.L.M."/>
            <person name="Crombie A."/>
            <person name="Kalaitzis J.A."/>
            <person name="Vuong D."/>
            <person name="Rutledge P.J."/>
            <person name="Turner P."/>
            <person name="Pitt J.I."/>
            <person name="Lacey E."/>
            <person name="Chooi Y.H."/>
            <person name="Piggott A.M."/>
        </authorList>
    </citation>
    <scope>NUCLEOTIDE SEQUENCE</scope>
    <source>
        <strain evidence="1">MST-FP2251</strain>
    </source>
</reference>
<dbReference type="Proteomes" id="UP001194746">
    <property type="component" value="Unassembled WGS sequence"/>
</dbReference>
<organism evidence="1 2">
    <name type="scientific">Aspergillus nanangensis</name>
    <dbReference type="NCBI Taxonomy" id="2582783"/>
    <lineage>
        <taxon>Eukaryota</taxon>
        <taxon>Fungi</taxon>
        <taxon>Dikarya</taxon>
        <taxon>Ascomycota</taxon>
        <taxon>Pezizomycotina</taxon>
        <taxon>Eurotiomycetes</taxon>
        <taxon>Eurotiomycetidae</taxon>
        <taxon>Eurotiales</taxon>
        <taxon>Aspergillaceae</taxon>
        <taxon>Aspergillus</taxon>
        <taxon>Aspergillus subgen. Circumdati</taxon>
    </lineage>
</organism>
<protein>
    <submittedName>
        <fullName evidence="1">Uncharacterized protein</fullName>
    </submittedName>
</protein>
<gene>
    <name evidence="1" type="ORF">FE257_000785</name>
</gene>